<comment type="caution">
    <text evidence="2">The sequence shown here is derived from an EMBL/GenBank/DDBJ whole genome shotgun (WGS) entry which is preliminary data.</text>
</comment>
<proteinExistence type="predicted"/>
<feature type="region of interest" description="Disordered" evidence="1">
    <location>
        <begin position="364"/>
        <end position="383"/>
    </location>
</feature>
<dbReference type="OrthoDB" id="3219024at2759"/>
<organism evidence="2 3">
    <name type="scientific">Pyrrhoderma noxium</name>
    <dbReference type="NCBI Taxonomy" id="2282107"/>
    <lineage>
        <taxon>Eukaryota</taxon>
        <taxon>Fungi</taxon>
        <taxon>Dikarya</taxon>
        <taxon>Basidiomycota</taxon>
        <taxon>Agaricomycotina</taxon>
        <taxon>Agaricomycetes</taxon>
        <taxon>Hymenochaetales</taxon>
        <taxon>Hymenochaetaceae</taxon>
        <taxon>Pyrrhoderma</taxon>
    </lineage>
</organism>
<dbReference type="Proteomes" id="UP000217199">
    <property type="component" value="Unassembled WGS sequence"/>
</dbReference>
<feature type="region of interest" description="Disordered" evidence="1">
    <location>
        <begin position="226"/>
        <end position="319"/>
    </location>
</feature>
<dbReference type="InParanoid" id="A0A286UB39"/>
<accession>A0A286UB39</accession>
<evidence type="ECO:0000313" key="3">
    <source>
        <dbReference type="Proteomes" id="UP000217199"/>
    </source>
</evidence>
<feature type="compositionally biased region" description="Acidic residues" evidence="1">
    <location>
        <begin position="125"/>
        <end position="139"/>
    </location>
</feature>
<reference evidence="2 3" key="1">
    <citation type="journal article" date="2017" name="Mol. Ecol.">
        <title>Comparative and population genomic landscape of Phellinus noxius: A hypervariable fungus causing root rot in trees.</title>
        <authorList>
            <person name="Chung C.L."/>
            <person name="Lee T.J."/>
            <person name="Akiba M."/>
            <person name="Lee H.H."/>
            <person name="Kuo T.H."/>
            <person name="Liu D."/>
            <person name="Ke H.M."/>
            <person name="Yokoi T."/>
            <person name="Roa M.B."/>
            <person name="Lu M.J."/>
            <person name="Chang Y.Y."/>
            <person name="Ann P.J."/>
            <person name="Tsai J.N."/>
            <person name="Chen C.Y."/>
            <person name="Tzean S.S."/>
            <person name="Ota Y."/>
            <person name="Hattori T."/>
            <person name="Sahashi N."/>
            <person name="Liou R.F."/>
            <person name="Kikuchi T."/>
            <person name="Tsai I.J."/>
        </authorList>
    </citation>
    <scope>NUCLEOTIDE SEQUENCE [LARGE SCALE GENOMIC DNA]</scope>
    <source>
        <strain evidence="2 3">FFPRI411160</strain>
    </source>
</reference>
<dbReference type="EMBL" id="NBII01000007">
    <property type="protein sequence ID" value="PAV16779.1"/>
    <property type="molecule type" value="Genomic_DNA"/>
</dbReference>
<keyword evidence="3" id="KW-1185">Reference proteome</keyword>
<feature type="compositionally biased region" description="Polar residues" evidence="1">
    <location>
        <begin position="364"/>
        <end position="375"/>
    </location>
</feature>
<feature type="region of interest" description="Disordered" evidence="1">
    <location>
        <begin position="94"/>
        <end position="174"/>
    </location>
</feature>
<feature type="region of interest" description="Disordered" evidence="1">
    <location>
        <begin position="1"/>
        <end position="20"/>
    </location>
</feature>
<name>A0A286UB39_9AGAM</name>
<evidence type="ECO:0000313" key="2">
    <source>
        <dbReference type="EMBL" id="PAV16779.1"/>
    </source>
</evidence>
<dbReference type="STRING" id="2282107.A0A286UB39"/>
<gene>
    <name evidence="2" type="ORF">PNOK_0684300</name>
</gene>
<sequence>MTETESNAETSSHQSSTLNMPIQRTRNQNGRLHQHHRSVSDGSSKVGINLLFTAKGRKRSDMKRRVHSAVDLHHTRNHHLTSNLSVESRERIAALQQKRARTPVAKGKQRQGQGAKGLTIAQSRDDEEDDDEEDDDEWISSESGAVTPQNVELEDTSSATDKNMMSPHADLTNGVADRLKNRVADRLKNRVADRLKNRVADRLTNGVEELTTPRAEVQLELTCVDTARPDSSPTSRVQTQGQAQLPVVRIQPQTTPSSPELPSPTPTEPSEQMPVRHTRSEAPSPSDLRHKPTPKRHPLIRHSSNYAGSKVEMPPHPLIRGKSLQGSALKPAALVPLYVNNESAQAQLLEFPSSRSASTTYQSFYQSPSETSTISGDRLPSRKDSISSLHSIATLPAPSRLNSSRTKGDRTQTLSSISTSSSSAALTALNMLPATSRPGTPPMIVRFPYSTKRDAHDAYHHLLPPPYLASYMSLSNKYNPLLDSYERSARVDRLNYLFIIHFYLSCYTFYRFYFYLFTRAQTVVFSEPTYAGPLRALRRALNYTSLLGIMLLPLFTSHKRVNICREFPVSSLMNIAINSYSDSLSLQLPQNKLVSWYFSPQRSSWPIRRKLEKSKKKGCAVNHRDKPESIWEGDHPYFLSVLARALDGPVLCESEAVNRD</sequence>
<evidence type="ECO:0000256" key="1">
    <source>
        <dbReference type="SAM" id="MobiDB-lite"/>
    </source>
</evidence>
<protein>
    <submittedName>
        <fullName evidence="2">Uncharacterized protein</fullName>
    </submittedName>
</protein>
<feature type="region of interest" description="Disordered" evidence="1">
    <location>
        <begin position="390"/>
        <end position="419"/>
    </location>
</feature>
<feature type="compositionally biased region" description="Basic residues" evidence="1">
    <location>
        <begin position="291"/>
        <end position="300"/>
    </location>
</feature>
<feature type="compositionally biased region" description="Polar residues" evidence="1">
    <location>
        <begin position="229"/>
        <end position="243"/>
    </location>
</feature>
<feature type="compositionally biased region" description="Polar residues" evidence="1">
    <location>
        <begin position="140"/>
        <end position="163"/>
    </location>
</feature>
<dbReference type="AlphaFoldDB" id="A0A286UB39"/>